<proteinExistence type="predicted"/>
<organism evidence="3 4">
    <name type="scientific">Phragmitibacter flavus</name>
    <dbReference type="NCBI Taxonomy" id="2576071"/>
    <lineage>
        <taxon>Bacteria</taxon>
        <taxon>Pseudomonadati</taxon>
        <taxon>Verrucomicrobiota</taxon>
        <taxon>Verrucomicrobiia</taxon>
        <taxon>Verrucomicrobiales</taxon>
        <taxon>Verrucomicrobiaceae</taxon>
        <taxon>Phragmitibacter</taxon>
    </lineage>
</organism>
<gene>
    <name evidence="3" type="ORF">FEM03_03280</name>
</gene>
<keyword evidence="2" id="KW-1133">Transmembrane helix</keyword>
<evidence type="ECO:0000313" key="4">
    <source>
        <dbReference type="Proteomes" id="UP000306196"/>
    </source>
</evidence>
<feature type="transmembrane region" description="Helical" evidence="2">
    <location>
        <begin position="58"/>
        <end position="77"/>
    </location>
</feature>
<sequence>MNESPHPDEDMISEGGPIQQAGNLPGSAPLMERGEAALMKAKGQVRNAVNDYYKPHPFRGLLVALGAGVLIGLALDLD</sequence>
<keyword evidence="2" id="KW-0812">Transmembrane</keyword>
<protein>
    <recommendedName>
        <fullName evidence="5">DUF883 domain-containing protein</fullName>
    </recommendedName>
</protein>
<dbReference type="RefSeq" id="WP_138084750.1">
    <property type="nucleotide sequence ID" value="NZ_VAUV01000002.1"/>
</dbReference>
<accession>A0A5R8KJA6</accession>
<name>A0A5R8KJA6_9BACT</name>
<evidence type="ECO:0000313" key="3">
    <source>
        <dbReference type="EMBL" id="TLD72394.1"/>
    </source>
</evidence>
<keyword evidence="4" id="KW-1185">Reference proteome</keyword>
<dbReference type="Proteomes" id="UP000306196">
    <property type="component" value="Unassembled WGS sequence"/>
</dbReference>
<evidence type="ECO:0008006" key="5">
    <source>
        <dbReference type="Google" id="ProtNLM"/>
    </source>
</evidence>
<reference evidence="3 4" key="1">
    <citation type="submission" date="2019-05" db="EMBL/GenBank/DDBJ databases">
        <title>Verrucobacter flavum gen. nov., sp. nov. a new member of the family Verrucomicrobiaceae.</title>
        <authorList>
            <person name="Szuroczki S."/>
            <person name="Abbaszade G."/>
            <person name="Szabo A."/>
            <person name="Felfoldi T."/>
            <person name="Schumann P."/>
            <person name="Boka K."/>
            <person name="Keki Z."/>
            <person name="Toumi M."/>
            <person name="Toth E."/>
        </authorList>
    </citation>
    <scope>NUCLEOTIDE SEQUENCE [LARGE SCALE GENOMIC DNA]</scope>
    <source>
        <strain evidence="3 4">MG-N-17</strain>
    </source>
</reference>
<evidence type="ECO:0000256" key="1">
    <source>
        <dbReference type="SAM" id="MobiDB-lite"/>
    </source>
</evidence>
<keyword evidence="2" id="KW-0472">Membrane</keyword>
<feature type="region of interest" description="Disordered" evidence="1">
    <location>
        <begin position="1"/>
        <end position="30"/>
    </location>
</feature>
<comment type="caution">
    <text evidence="3">The sequence shown here is derived from an EMBL/GenBank/DDBJ whole genome shotgun (WGS) entry which is preliminary data.</text>
</comment>
<dbReference type="AlphaFoldDB" id="A0A5R8KJA6"/>
<evidence type="ECO:0000256" key="2">
    <source>
        <dbReference type="SAM" id="Phobius"/>
    </source>
</evidence>
<dbReference type="EMBL" id="VAUV01000002">
    <property type="protein sequence ID" value="TLD72394.1"/>
    <property type="molecule type" value="Genomic_DNA"/>
</dbReference>